<dbReference type="SMART" id="SM00256">
    <property type="entry name" value="FBOX"/>
    <property type="match status" value="1"/>
</dbReference>
<dbReference type="InterPro" id="IPR001810">
    <property type="entry name" value="F-box_dom"/>
</dbReference>
<keyword evidence="3" id="KW-1185">Reference proteome</keyword>
<gene>
    <name evidence="2" type="ORF">TKK_012753</name>
</gene>
<evidence type="ECO:0000313" key="2">
    <source>
        <dbReference type="EMBL" id="KAL3392704.1"/>
    </source>
</evidence>
<dbReference type="Gene3D" id="1.20.1280.50">
    <property type="match status" value="1"/>
</dbReference>
<dbReference type="AlphaFoldDB" id="A0ABD2WJA6"/>
<dbReference type="CDD" id="cd09917">
    <property type="entry name" value="F-box_SF"/>
    <property type="match status" value="1"/>
</dbReference>
<name>A0ABD2WJA6_9HYME</name>
<dbReference type="SUPFAM" id="SSF81383">
    <property type="entry name" value="F-box domain"/>
    <property type="match status" value="1"/>
</dbReference>
<reference evidence="2 3" key="1">
    <citation type="journal article" date="2024" name="bioRxiv">
        <title>A reference genome for Trichogramma kaykai: A tiny desert-dwelling parasitoid wasp with competing sex-ratio distorters.</title>
        <authorList>
            <person name="Culotta J."/>
            <person name="Lindsey A.R."/>
        </authorList>
    </citation>
    <scope>NUCLEOTIDE SEQUENCE [LARGE SCALE GENOMIC DNA]</scope>
    <source>
        <strain evidence="2 3">KSX58</strain>
    </source>
</reference>
<comment type="caution">
    <text evidence="2">The sequence shown here is derived from an EMBL/GenBank/DDBJ whole genome shotgun (WGS) entry which is preliminary data.</text>
</comment>
<feature type="domain" description="F-box" evidence="1">
    <location>
        <begin position="28"/>
        <end position="68"/>
    </location>
</feature>
<dbReference type="Pfam" id="PF12937">
    <property type="entry name" value="F-box-like"/>
    <property type="match status" value="1"/>
</dbReference>
<proteinExistence type="predicted"/>
<dbReference type="EMBL" id="JBJJXI010000102">
    <property type="protein sequence ID" value="KAL3392704.1"/>
    <property type="molecule type" value="Genomic_DNA"/>
</dbReference>
<protein>
    <recommendedName>
        <fullName evidence="1">F-box domain-containing protein</fullName>
    </recommendedName>
</protein>
<dbReference type="Proteomes" id="UP001627154">
    <property type="component" value="Unassembled WGS sequence"/>
</dbReference>
<accession>A0ABD2WJA6</accession>
<dbReference type="InterPro" id="IPR036047">
    <property type="entry name" value="F-box-like_dom_sf"/>
</dbReference>
<evidence type="ECO:0000313" key="3">
    <source>
        <dbReference type="Proteomes" id="UP001627154"/>
    </source>
</evidence>
<sequence>MSTSTEDNPQLFQSDKKNKKLSLCTEGILYDVLDKIFSSLSLKDLHRAAAVCKSWQYVATKEMSKRNDIQSLILPIISENTQVGSNDEDDNEFKEAKYLQNSWHISDSLRSFPRLLLCFSDGDSNSTQTSEDFYHHYHQRLKQHCTCLAVFETLWISMDETEIMGKTNLGVGISFPCTSKLKINLFSPDDHDMMHFGSDNLLQKLAIRAANTIINNGQEHNCIIFLSNQTEAFEYIEASYNRLFLFEFMRCLRFKCKPGTFSLWGGEVLDMTTDICDIDRKCLAWSVALGISGTAMKSWSIVLKSNLSTLDAHNNLIVWKNEITLNRNTIALAMVPSNEYENSEQRIEKIKIFRKVFPDTSLTTFYNKEEFIQIGLNSLSTDPNQMLEHKNSLVFLIISTK</sequence>
<organism evidence="2 3">
    <name type="scientific">Trichogramma kaykai</name>
    <dbReference type="NCBI Taxonomy" id="54128"/>
    <lineage>
        <taxon>Eukaryota</taxon>
        <taxon>Metazoa</taxon>
        <taxon>Ecdysozoa</taxon>
        <taxon>Arthropoda</taxon>
        <taxon>Hexapoda</taxon>
        <taxon>Insecta</taxon>
        <taxon>Pterygota</taxon>
        <taxon>Neoptera</taxon>
        <taxon>Endopterygota</taxon>
        <taxon>Hymenoptera</taxon>
        <taxon>Apocrita</taxon>
        <taxon>Proctotrupomorpha</taxon>
        <taxon>Chalcidoidea</taxon>
        <taxon>Trichogrammatidae</taxon>
        <taxon>Trichogramma</taxon>
    </lineage>
</organism>
<evidence type="ECO:0000259" key="1">
    <source>
        <dbReference type="SMART" id="SM00256"/>
    </source>
</evidence>